<keyword evidence="6" id="KW-1185">Reference proteome</keyword>
<dbReference type="PANTHER" id="PTHR15036">
    <property type="entry name" value="PIKACHURIN-LIKE PROTEIN"/>
    <property type="match status" value="1"/>
</dbReference>
<dbReference type="CDD" id="cd00110">
    <property type="entry name" value="LamG"/>
    <property type="match status" value="5"/>
</dbReference>
<feature type="domain" description="Laminin G" evidence="4">
    <location>
        <begin position="860"/>
        <end position="1032"/>
    </location>
</feature>
<feature type="coiled-coil region" evidence="2">
    <location>
        <begin position="112"/>
        <end position="174"/>
    </location>
</feature>
<dbReference type="InterPro" id="IPR050372">
    <property type="entry name" value="Neurexin-related_CASP"/>
</dbReference>
<dbReference type="Gene3D" id="2.60.120.200">
    <property type="match status" value="5"/>
</dbReference>
<gene>
    <name evidence="5" type="ORF">WA026_012880</name>
</gene>
<organism evidence="5 6">
    <name type="scientific">Henosepilachna vigintioctopunctata</name>
    <dbReference type="NCBI Taxonomy" id="420089"/>
    <lineage>
        <taxon>Eukaryota</taxon>
        <taxon>Metazoa</taxon>
        <taxon>Ecdysozoa</taxon>
        <taxon>Arthropoda</taxon>
        <taxon>Hexapoda</taxon>
        <taxon>Insecta</taxon>
        <taxon>Pterygota</taxon>
        <taxon>Neoptera</taxon>
        <taxon>Endopterygota</taxon>
        <taxon>Coleoptera</taxon>
        <taxon>Polyphaga</taxon>
        <taxon>Cucujiformia</taxon>
        <taxon>Coccinelloidea</taxon>
        <taxon>Coccinellidae</taxon>
        <taxon>Epilachninae</taxon>
        <taxon>Epilachnini</taxon>
        <taxon>Henosepilachna</taxon>
    </lineage>
</organism>
<feature type="domain" description="Laminin G" evidence="4">
    <location>
        <begin position="1039"/>
        <end position="1216"/>
    </location>
</feature>
<feature type="domain" description="Laminin G" evidence="4">
    <location>
        <begin position="560"/>
        <end position="728"/>
    </location>
</feature>
<accession>A0AAW1TT15</accession>
<feature type="domain" description="Laminin G" evidence="4">
    <location>
        <begin position="181"/>
        <end position="378"/>
    </location>
</feature>
<feature type="region of interest" description="Disordered" evidence="3">
    <location>
        <begin position="820"/>
        <end position="839"/>
    </location>
</feature>
<dbReference type="SUPFAM" id="SSF49899">
    <property type="entry name" value="Concanavalin A-like lectins/glucanases"/>
    <property type="match status" value="5"/>
</dbReference>
<keyword evidence="1" id="KW-1015">Disulfide bond</keyword>
<keyword evidence="2" id="KW-0175">Coiled coil</keyword>
<dbReference type="InterPro" id="IPR001791">
    <property type="entry name" value="Laminin_G"/>
</dbReference>
<sequence>MYEAEQNSSSALSRAHELYSSTKSDLLPLMNNAKEKYQPIDIKHKENKINLNDFAKKLENMVTISFDDVYRNASEDADIASARIKEVGMDSDKYYRELEKHKQEAQALPKDLDQSTRNIQQTEKQLNAINEKLPSIIDTINSLPEKQKNLQRITENIKQNIDKLNQQVALARDLANRIDVGVTFFPNTTLELRNPPNVESLTTSTKISGYFKTDKQDGLIFYLGNPVGSKLRRTQTDDYMALVIQNGYPVLKLDIGNGNEQVINNKYVSDNEWYQFKIIRTGNNAQLIIREQQDDGREVEYKGETILEGPLSIFNLDKTKSKLFVGGIPVNYNIQNAFEVNSFDGEIEELVIGDLPVSLWNFNNGYENNHGAVRRNKLLNVQPATGFRFNGNGYAVFNARSFNLRHRSDIQLKFKTFASDGLLFLAEKDNTFISLELRNGKILYKYNLGYSTKLWHTSKTYNDGQWHSVSATREGPRGQLTVDSENVSDRTKPIEGNLLASMEVISFGGYPGKHNLSDVTNVKFDGCIESAIIMGNSIDFKQNIKAYDITPGCPEKVAKLVSFVKNRPGYIRHSPLSVSNNFRMNLNFKTKEPEGLLFYATNRDQSDGISLALKDGHLRLISQKIEHISKDTFNDSDWHVISIMHTNQELRIDFDDYDFIATDSPPTPLHILYGNLFIGGLPPSLTAMPEMVGTMEPFIGCIADVTLNGNVINFANKTDKKNEIFGKCVLDVVHWEDNPDVHKVPVLPPLEDLDKEITALPSEITESHQVISTTIRGDGGYEEPVESSEPIETIEVTNHPTTLTTTTEQLQTIEPETQKPDILTRGPAGTVRPKTTPMPKHGCALPLSPNADDSSLDPNSFRFGTQEGSRLEYHVPRGRHKKNSDYYLEFKTGEKNGILFYISDQSSSHDVFMALLLQDGHLIFTFTNGTGPAVIKSKEFYSNDVWHKVDFSREGSNGKLVIDGESENFGTALNAEKMELKLPYYIGGLEPADYNIVYGNLNTTESFKGCIRNLLMNGRPMVNPKKHGVVSCSDNVESGTFFYGTKSSFVKLKDKFHVGQTFNIKLDIKPRLDTGILISVHGRKDYFILEMVNGSMKLTAENGLGPITAIFEPKTPYYFCDGNWHNIQAVKSKNVVTLSVDNVFTDPTLGDHRAVSTSTGGTLFLGGHRFLSNVKRLRGLSSHQPFVGCIKNVYLNNDLIPITPSMKHGNVIVGSCRTN</sequence>
<dbReference type="PANTHER" id="PTHR15036:SF67">
    <property type="entry name" value="LAMININ SUBUNIT ALPHA-LIKE PROTEIN"/>
    <property type="match status" value="1"/>
</dbReference>
<evidence type="ECO:0000256" key="1">
    <source>
        <dbReference type="PROSITE-ProRule" id="PRU00122"/>
    </source>
</evidence>
<evidence type="ECO:0000313" key="6">
    <source>
        <dbReference type="Proteomes" id="UP001431783"/>
    </source>
</evidence>
<evidence type="ECO:0000259" key="4">
    <source>
        <dbReference type="PROSITE" id="PS50025"/>
    </source>
</evidence>
<dbReference type="Pfam" id="PF06009">
    <property type="entry name" value="Laminin_II"/>
    <property type="match status" value="1"/>
</dbReference>
<protein>
    <recommendedName>
        <fullName evidence="4">Laminin G domain-containing protein</fullName>
    </recommendedName>
</protein>
<evidence type="ECO:0000313" key="5">
    <source>
        <dbReference type="EMBL" id="KAK9871509.1"/>
    </source>
</evidence>
<comment type="caution">
    <text evidence="1">Lacks conserved residue(s) required for the propagation of feature annotation.</text>
</comment>
<dbReference type="PROSITE" id="PS50025">
    <property type="entry name" value="LAM_G_DOMAIN"/>
    <property type="match status" value="5"/>
</dbReference>
<comment type="caution">
    <text evidence="5">The sequence shown here is derived from an EMBL/GenBank/DDBJ whole genome shotgun (WGS) entry which is preliminary data.</text>
</comment>
<dbReference type="SMART" id="SM00282">
    <property type="entry name" value="LamG"/>
    <property type="match status" value="5"/>
</dbReference>
<dbReference type="InterPro" id="IPR013320">
    <property type="entry name" value="ConA-like_dom_sf"/>
</dbReference>
<dbReference type="GO" id="GO:0007155">
    <property type="term" value="P:cell adhesion"/>
    <property type="evidence" value="ECO:0007669"/>
    <property type="project" value="InterPro"/>
</dbReference>
<dbReference type="GO" id="GO:0016020">
    <property type="term" value="C:membrane"/>
    <property type="evidence" value="ECO:0007669"/>
    <property type="project" value="UniProtKB-SubCell"/>
</dbReference>
<reference evidence="5 6" key="1">
    <citation type="submission" date="2023-03" db="EMBL/GenBank/DDBJ databases">
        <title>Genome insight into feeding habits of ladybird beetles.</title>
        <authorList>
            <person name="Li H.-S."/>
            <person name="Huang Y.-H."/>
            <person name="Pang H."/>
        </authorList>
    </citation>
    <scope>NUCLEOTIDE SEQUENCE [LARGE SCALE GENOMIC DNA]</scope>
    <source>
        <strain evidence="5">SYSU_2023b</strain>
        <tissue evidence="5">Whole body</tissue>
    </source>
</reference>
<feature type="disulfide bond" evidence="1">
    <location>
        <begin position="1189"/>
        <end position="1216"/>
    </location>
</feature>
<dbReference type="Proteomes" id="UP001431783">
    <property type="component" value="Unassembled WGS sequence"/>
</dbReference>
<dbReference type="AlphaFoldDB" id="A0AAW1TT15"/>
<dbReference type="InterPro" id="IPR010307">
    <property type="entry name" value="Laminin_dom_II"/>
</dbReference>
<name>A0AAW1TT15_9CUCU</name>
<proteinExistence type="predicted"/>
<evidence type="ECO:0000256" key="3">
    <source>
        <dbReference type="SAM" id="MobiDB-lite"/>
    </source>
</evidence>
<feature type="disulfide bond" evidence="1">
    <location>
        <begin position="701"/>
        <end position="728"/>
    </location>
</feature>
<evidence type="ECO:0000256" key="2">
    <source>
        <dbReference type="SAM" id="Coils"/>
    </source>
</evidence>
<dbReference type="EMBL" id="JARQZJ010000006">
    <property type="protein sequence ID" value="KAK9871509.1"/>
    <property type="molecule type" value="Genomic_DNA"/>
</dbReference>
<dbReference type="Pfam" id="PF02210">
    <property type="entry name" value="Laminin_G_2"/>
    <property type="match status" value="5"/>
</dbReference>
<feature type="domain" description="Laminin G" evidence="4">
    <location>
        <begin position="384"/>
        <end position="553"/>
    </location>
</feature>